<evidence type="ECO:0008006" key="5">
    <source>
        <dbReference type="Google" id="ProtNLM"/>
    </source>
</evidence>
<sequence>MPEPADPWRTLGRPGSPDERTAYIGSSGERTAPVGSPDERTAHVGSPDERTAYFGAADERTARLGDPNATVHLSGPPLVPTVHAGGESEPTIRTHSEMRFGPGVPVTPVATPAWPATAPPARARPLLRRLVSLVSGLLTLALVVVVGLYLWQRLRPLEVESATVAVPRPAGNRCDVAVDVVATVRTNGRGGTIRYQWFRSDAPPGPVLTERVGRGQHTATLTLTWTFTGVGTATETATVNIIEPSPAQATVPVAYRCRR</sequence>
<keyword evidence="2" id="KW-1133">Transmembrane helix</keyword>
<protein>
    <recommendedName>
        <fullName evidence="5">Ig-like domain-containing protein</fullName>
    </recommendedName>
</protein>
<keyword evidence="4" id="KW-1185">Reference proteome</keyword>
<comment type="caution">
    <text evidence="3">The sequence shown here is derived from an EMBL/GenBank/DDBJ whole genome shotgun (WGS) entry which is preliminary data.</text>
</comment>
<gene>
    <name evidence="3" type="ORF">J5X75_27840</name>
</gene>
<organism evidence="3 4">
    <name type="scientific">Actinoplanes flavus</name>
    <dbReference type="NCBI Taxonomy" id="2820290"/>
    <lineage>
        <taxon>Bacteria</taxon>
        <taxon>Bacillati</taxon>
        <taxon>Actinomycetota</taxon>
        <taxon>Actinomycetes</taxon>
        <taxon>Micromonosporales</taxon>
        <taxon>Micromonosporaceae</taxon>
        <taxon>Actinoplanes</taxon>
    </lineage>
</organism>
<evidence type="ECO:0000256" key="1">
    <source>
        <dbReference type="SAM" id="MobiDB-lite"/>
    </source>
</evidence>
<keyword evidence="2" id="KW-0472">Membrane</keyword>
<evidence type="ECO:0000313" key="4">
    <source>
        <dbReference type="Proteomes" id="UP000679690"/>
    </source>
</evidence>
<feature type="region of interest" description="Disordered" evidence="1">
    <location>
        <begin position="69"/>
        <end position="88"/>
    </location>
</feature>
<evidence type="ECO:0000313" key="3">
    <source>
        <dbReference type="EMBL" id="MBO3741326.1"/>
    </source>
</evidence>
<evidence type="ECO:0000256" key="2">
    <source>
        <dbReference type="SAM" id="Phobius"/>
    </source>
</evidence>
<reference evidence="3 4" key="1">
    <citation type="submission" date="2021-03" db="EMBL/GenBank/DDBJ databases">
        <title>Actinoplanes flavus sp. nov., a novel actinomycete isolated from Coconut Palm rhizosphere soil.</title>
        <authorList>
            <person name="Luo X."/>
        </authorList>
    </citation>
    <scope>NUCLEOTIDE SEQUENCE [LARGE SCALE GENOMIC DNA]</scope>
    <source>
        <strain evidence="3 4">NEAU-H7</strain>
    </source>
</reference>
<feature type="transmembrane region" description="Helical" evidence="2">
    <location>
        <begin position="130"/>
        <end position="151"/>
    </location>
</feature>
<feature type="region of interest" description="Disordered" evidence="1">
    <location>
        <begin position="1"/>
        <end position="49"/>
    </location>
</feature>
<keyword evidence="2" id="KW-0812">Transmembrane</keyword>
<feature type="compositionally biased region" description="Basic and acidic residues" evidence="1">
    <location>
        <begin position="37"/>
        <end position="49"/>
    </location>
</feature>
<proteinExistence type="predicted"/>
<dbReference type="EMBL" id="JAGFNS010000020">
    <property type="protein sequence ID" value="MBO3741326.1"/>
    <property type="molecule type" value="Genomic_DNA"/>
</dbReference>
<name>A0ABS3URN3_9ACTN</name>
<accession>A0ABS3URN3</accession>
<dbReference type="Proteomes" id="UP000679690">
    <property type="component" value="Unassembled WGS sequence"/>
</dbReference>